<feature type="compositionally biased region" description="Low complexity" evidence="1">
    <location>
        <begin position="102"/>
        <end position="118"/>
    </location>
</feature>
<evidence type="ECO:0000259" key="3">
    <source>
        <dbReference type="Pfam" id="PF01471"/>
    </source>
</evidence>
<evidence type="ECO:0000256" key="2">
    <source>
        <dbReference type="SAM" id="SignalP"/>
    </source>
</evidence>
<protein>
    <recommendedName>
        <fullName evidence="3">Peptidoglycan binding-like domain-containing protein</fullName>
    </recommendedName>
</protein>
<feature type="domain" description="Peptidoglycan binding-like" evidence="3">
    <location>
        <begin position="36"/>
        <end position="86"/>
    </location>
</feature>
<evidence type="ECO:0000313" key="4">
    <source>
        <dbReference type="EMBL" id="MBK1666952.1"/>
    </source>
</evidence>
<dbReference type="InterPro" id="IPR036365">
    <property type="entry name" value="PGBD-like_sf"/>
</dbReference>
<comment type="caution">
    <text evidence="4">The sequence shown here is derived from an EMBL/GenBank/DDBJ whole genome shotgun (WGS) entry which is preliminary data.</text>
</comment>
<feature type="compositionally biased region" description="Polar residues" evidence="1">
    <location>
        <begin position="184"/>
        <end position="197"/>
    </location>
</feature>
<feature type="region of interest" description="Disordered" evidence="1">
    <location>
        <begin position="184"/>
        <end position="239"/>
    </location>
</feature>
<feature type="domain" description="Peptidoglycan binding-like" evidence="3">
    <location>
        <begin position="126"/>
        <end position="158"/>
    </location>
</feature>
<dbReference type="SUPFAM" id="SSF47090">
    <property type="entry name" value="PGBD-like"/>
    <property type="match status" value="2"/>
</dbReference>
<accession>A0ABS1DAL7</accession>
<keyword evidence="5" id="KW-1185">Reference proteome</keyword>
<name>A0ABS1DAL7_9PROT</name>
<feature type="signal peptide" evidence="2">
    <location>
        <begin position="1"/>
        <end position="21"/>
    </location>
</feature>
<sequence>MIRFLAALCLTLAVIAAPALASERHGFAPPLAHAFISDIQKKLAERGFYNGEITGDMDSATRKAIVAYQRAADLAVDGRADPELSNHLNFGLVITATTVSPDPAASAPAAPEENAAKPAPRPDPFLRTAQKKLRELDLYTGEIDGLNGPQTRAAIRAFGALTSMGPLTDLTPEVYEAIMAYQQPSSTPAGDPSANSETADETPAPESAPAGDSKADAPVQPEAPDAAPTSDRLEPGQIV</sequence>
<proteinExistence type="predicted"/>
<dbReference type="Pfam" id="PF01471">
    <property type="entry name" value="PG_binding_1"/>
    <property type="match status" value="2"/>
</dbReference>
<dbReference type="InterPro" id="IPR036366">
    <property type="entry name" value="PGBDSf"/>
</dbReference>
<dbReference type="Proteomes" id="UP001296873">
    <property type="component" value="Unassembled WGS sequence"/>
</dbReference>
<gene>
    <name evidence="4" type="ORF">CKO28_02700</name>
</gene>
<evidence type="ECO:0000313" key="5">
    <source>
        <dbReference type="Proteomes" id="UP001296873"/>
    </source>
</evidence>
<feature type="chain" id="PRO_5047407160" description="Peptidoglycan binding-like domain-containing protein" evidence="2">
    <location>
        <begin position="22"/>
        <end position="239"/>
    </location>
</feature>
<keyword evidence="2" id="KW-0732">Signal</keyword>
<organism evidence="4 5">
    <name type="scientific">Rhodovibrio sodomensis</name>
    <dbReference type="NCBI Taxonomy" id="1088"/>
    <lineage>
        <taxon>Bacteria</taxon>
        <taxon>Pseudomonadati</taxon>
        <taxon>Pseudomonadota</taxon>
        <taxon>Alphaproteobacteria</taxon>
        <taxon>Rhodospirillales</taxon>
        <taxon>Rhodovibrionaceae</taxon>
        <taxon>Rhodovibrio</taxon>
    </lineage>
</organism>
<dbReference type="EMBL" id="NRRL01000003">
    <property type="protein sequence ID" value="MBK1666952.1"/>
    <property type="molecule type" value="Genomic_DNA"/>
</dbReference>
<dbReference type="RefSeq" id="WP_200339011.1">
    <property type="nucleotide sequence ID" value="NZ_NRRL01000003.1"/>
</dbReference>
<feature type="region of interest" description="Disordered" evidence="1">
    <location>
        <begin position="102"/>
        <end position="125"/>
    </location>
</feature>
<dbReference type="Gene3D" id="1.10.101.10">
    <property type="entry name" value="PGBD-like superfamily/PGBD"/>
    <property type="match status" value="2"/>
</dbReference>
<dbReference type="InterPro" id="IPR002477">
    <property type="entry name" value="Peptidoglycan-bd-like"/>
</dbReference>
<reference evidence="4 5" key="1">
    <citation type="journal article" date="2020" name="Microorganisms">
        <title>Osmotic Adaptation and Compatible Solute Biosynthesis of Phototrophic Bacteria as Revealed from Genome Analyses.</title>
        <authorList>
            <person name="Imhoff J.F."/>
            <person name="Rahn T."/>
            <person name="Kunzel S."/>
            <person name="Keller A."/>
            <person name="Neulinger S.C."/>
        </authorList>
    </citation>
    <scope>NUCLEOTIDE SEQUENCE [LARGE SCALE GENOMIC DNA]</scope>
    <source>
        <strain evidence="4 5">DSM 9895</strain>
    </source>
</reference>
<evidence type="ECO:0000256" key="1">
    <source>
        <dbReference type="SAM" id="MobiDB-lite"/>
    </source>
</evidence>